<dbReference type="EMBL" id="JAFEMO010000001">
    <property type="protein sequence ID" value="KAH7576498.1"/>
    <property type="molecule type" value="Genomic_DNA"/>
</dbReference>
<organism evidence="1 2">
    <name type="scientific">Xanthoceras sorbifolium</name>
    <dbReference type="NCBI Taxonomy" id="99658"/>
    <lineage>
        <taxon>Eukaryota</taxon>
        <taxon>Viridiplantae</taxon>
        <taxon>Streptophyta</taxon>
        <taxon>Embryophyta</taxon>
        <taxon>Tracheophyta</taxon>
        <taxon>Spermatophyta</taxon>
        <taxon>Magnoliopsida</taxon>
        <taxon>eudicotyledons</taxon>
        <taxon>Gunneridae</taxon>
        <taxon>Pentapetalae</taxon>
        <taxon>rosids</taxon>
        <taxon>malvids</taxon>
        <taxon>Sapindales</taxon>
        <taxon>Sapindaceae</taxon>
        <taxon>Xanthoceroideae</taxon>
        <taxon>Xanthoceras</taxon>
    </lineage>
</organism>
<name>A0ABQ8IIJ7_9ROSI</name>
<sequence>MWGLAVNQKTDLKHQGILVESEDSIEVEPSPEDPMAPVSPVGALVEVDHPEDNPVDHMLRPVYSQLPSRRLMLPQRSLQKYWDRVAASRIST</sequence>
<keyword evidence="2" id="KW-1185">Reference proteome</keyword>
<evidence type="ECO:0000313" key="2">
    <source>
        <dbReference type="Proteomes" id="UP000827721"/>
    </source>
</evidence>
<evidence type="ECO:0000313" key="1">
    <source>
        <dbReference type="EMBL" id="KAH7576498.1"/>
    </source>
</evidence>
<proteinExistence type="predicted"/>
<reference evidence="1 2" key="1">
    <citation type="submission" date="2021-02" db="EMBL/GenBank/DDBJ databases">
        <title>Plant Genome Project.</title>
        <authorList>
            <person name="Zhang R.-G."/>
        </authorList>
    </citation>
    <scope>NUCLEOTIDE SEQUENCE [LARGE SCALE GENOMIC DNA]</scope>
    <source>
        <tissue evidence="1">Leaves</tissue>
    </source>
</reference>
<gene>
    <name evidence="1" type="ORF">JRO89_XS01G0085700</name>
</gene>
<comment type="caution">
    <text evidence="1">The sequence shown here is derived from an EMBL/GenBank/DDBJ whole genome shotgun (WGS) entry which is preliminary data.</text>
</comment>
<accession>A0ABQ8IIJ7</accession>
<protein>
    <submittedName>
        <fullName evidence="1">Uncharacterized protein</fullName>
    </submittedName>
</protein>
<dbReference type="Proteomes" id="UP000827721">
    <property type="component" value="Unassembled WGS sequence"/>
</dbReference>